<gene>
    <name evidence="8" type="primary">trpC</name>
    <name evidence="10" type="ORF">SAMN06265222_12618</name>
</gene>
<proteinExistence type="inferred from homology"/>
<evidence type="ECO:0000313" key="10">
    <source>
        <dbReference type="EMBL" id="SMP78466.1"/>
    </source>
</evidence>
<dbReference type="NCBIfam" id="NF001377">
    <property type="entry name" value="PRK00278.2-4"/>
    <property type="match status" value="1"/>
</dbReference>
<evidence type="ECO:0000256" key="2">
    <source>
        <dbReference type="ARBA" id="ARBA00004696"/>
    </source>
</evidence>
<dbReference type="EMBL" id="FXUG01000026">
    <property type="protein sequence ID" value="SMP78466.1"/>
    <property type="molecule type" value="Genomic_DNA"/>
</dbReference>
<protein>
    <recommendedName>
        <fullName evidence="8">Indole-3-glycerol phosphate synthase</fullName>
        <shortName evidence="8">IGPS</shortName>
        <ecNumber evidence="8">4.1.1.48</ecNumber>
    </recommendedName>
</protein>
<evidence type="ECO:0000256" key="5">
    <source>
        <dbReference type="ARBA" id="ARBA00022822"/>
    </source>
</evidence>
<evidence type="ECO:0000256" key="8">
    <source>
        <dbReference type="HAMAP-Rule" id="MF_00134"/>
    </source>
</evidence>
<sequence length="259" mass="28285">MTILDDILVKTRQTIARDKQDVAPESLRSQIADMPACRDFHGSLAATDQVRLIAEVKRASPSAGLIREDFDPAKIAQAYEQGGAACISVLTDEPFFQGSLEFLKAVRAAVDLPILRKDFIVDEYQLLQARAAGADAVLLIAECLSETEMVQLDQQASDLGLQTLIELFEPSNLEAVLATKTRLVGVNNRDLRTFKTDLNHTIEVAKNIPADRLIVGESGIRTHADVQHLQSGGVKAILVGESLMRQPDIQQATRSLLGM</sequence>
<dbReference type="InterPro" id="IPR013798">
    <property type="entry name" value="Indole-3-glycerol_P_synth_dom"/>
</dbReference>
<keyword evidence="3 8" id="KW-0028">Amino-acid biosynthesis</keyword>
<dbReference type="InterPro" id="IPR001468">
    <property type="entry name" value="Indole-3-GlycerolPSynthase_CS"/>
</dbReference>
<dbReference type="InterPro" id="IPR045186">
    <property type="entry name" value="Indole-3-glycerol_P_synth"/>
</dbReference>
<dbReference type="PANTHER" id="PTHR22854">
    <property type="entry name" value="TRYPTOPHAN BIOSYNTHESIS PROTEIN"/>
    <property type="match status" value="1"/>
</dbReference>
<evidence type="ECO:0000256" key="4">
    <source>
        <dbReference type="ARBA" id="ARBA00022793"/>
    </source>
</evidence>
<dbReference type="Gene3D" id="3.20.20.70">
    <property type="entry name" value="Aldolase class I"/>
    <property type="match status" value="1"/>
</dbReference>
<keyword evidence="11" id="KW-1185">Reference proteome</keyword>
<evidence type="ECO:0000256" key="1">
    <source>
        <dbReference type="ARBA" id="ARBA00001633"/>
    </source>
</evidence>
<evidence type="ECO:0000256" key="7">
    <source>
        <dbReference type="ARBA" id="ARBA00023239"/>
    </source>
</evidence>
<dbReference type="CDD" id="cd00331">
    <property type="entry name" value="IGPS"/>
    <property type="match status" value="1"/>
</dbReference>
<reference evidence="10 11" key="1">
    <citation type="submission" date="2017-05" db="EMBL/GenBank/DDBJ databases">
        <authorList>
            <person name="Varghese N."/>
            <person name="Submissions S."/>
        </authorList>
    </citation>
    <scope>NUCLEOTIDE SEQUENCE [LARGE SCALE GENOMIC DNA]</scope>
    <source>
        <strain evidence="10 11">DSM 25457</strain>
    </source>
</reference>
<evidence type="ECO:0000256" key="3">
    <source>
        <dbReference type="ARBA" id="ARBA00022605"/>
    </source>
</evidence>
<keyword evidence="5 8" id="KW-0822">Tryptophan biosynthesis</keyword>
<dbReference type="Pfam" id="PF00218">
    <property type="entry name" value="IGPS"/>
    <property type="match status" value="1"/>
</dbReference>
<dbReference type="Proteomes" id="UP001158067">
    <property type="component" value="Unassembled WGS sequence"/>
</dbReference>
<name>A0ABY1QR08_9BACT</name>
<keyword evidence="6 8" id="KW-0057">Aromatic amino acid biosynthesis</keyword>
<dbReference type="PANTHER" id="PTHR22854:SF2">
    <property type="entry name" value="INDOLE-3-GLYCEROL-PHOSPHATE SYNTHASE"/>
    <property type="match status" value="1"/>
</dbReference>
<evidence type="ECO:0000256" key="6">
    <source>
        <dbReference type="ARBA" id="ARBA00023141"/>
    </source>
</evidence>
<dbReference type="InterPro" id="IPR011060">
    <property type="entry name" value="RibuloseP-bd_barrel"/>
</dbReference>
<dbReference type="InterPro" id="IPR013785">
    <property type="entry name" value="Aldolase_TIM"/>
</dbReference>
<comment type="catalytic activity">
    <reaction evidence="1 8">
        <text>1-(2-carboxyphenylamino)-1-deoxy-D-ribulose 5-phosphate + H(+) = (1S,2R)-1-C-(indol-3-yl)glycerol 3-phosphate + CO2 + H2O</text>
        <dbReference type="Rhea" id="RHEA:23476"/>
        <dbReference type="ChEBI" id="CHEBI:15377"/>
        <dbReference type="ChEBI" id="CHEBI:15378"/>
        <dbReference type="ChEBI" id="CHEBI:16526"/>
        <dbReference type="ChEBI" id="CHEBI:58613"/>
        <dbReference type="ChEBI" id="CHEBI:58866"/>
        <dbReference type="EC" id="4.1.1.48"/>
    </reaction>
</comment>
<dbReference type="EC" id="4.1.1.48" evidence="8"/>
<dbReference type="PROSITE" id="PS00614">
    <property type="entry name" value="IGPS"/>
    <property type="match status" value="1"/>
</dbReference>
<organism evidence="10 11">
    <name type="scientific">Neorhodopirellula lusitana</name>
    <dbReference type="NCBI Taxonomy" id="445327"/>
    <lineage>
        <taxon>Bacteria</taxon>
        <taxon>Pseudomonadati</taxon>
        <taxon>Planctomycetota</taxon>
        <taxon>Planctomycetia</taxon>
        <taxon>Pirellulales</taxon>
        <taxon>Pirellulaceae</taxon>
        <taxon>Neorhodopirellula</taxon>
    </lineage>
</organism>
<accession>A0ABY1QR08</accession>
<comment type="caution">
    <text evidence="10">The sequence shown here is derived from an EMBL/GenBank/DDBJ whole genome shotgun (WGS) entry which is preliminary data.</text>
</comment>
<dbReference type="HAMAP" id="MF_00134_B">
    <property type="entry name" value="IGPS_B"/>
    <property type="match status" value="1"/>
</dbReference>
<keyword evidence="4 8" id="KW-0210">Decarboxylase</keyword>
<comment type="pathway">
    <text evidence="2 8">Amino-acid biosynthesis; L-tryptophan biosynthesis; L-tryptophan from chorismate: step 4/5.</text>
</comment>
<evidence type="ECO:0000313" key="11">
    <source>
        <dbReference type="Proteomes" id="UP001158067"/>
    </source>
</evidence>
<comment type="similarity">
    <text evidence="8">Belongs to the TrpC family.</text>
</comment>
<feature type="domain" description="Indole-3-glycerol phosphate synthase" evidence="9">
    <location>
        <begin position="4"/>
        <end position="256"/>
    </location>
</feature>
<evidence type="ECO:0000259" key="9">
    <source>
        <dbReference type="Pfam" id="PF00218"/>
    </source>
</evidence>
<dbReference type="SUPFAM" id="SSF51366">
    <property type="entry name" value="Ribulose-phoshate binding barrel"/>
    <property type="match status" value="1"/>
</dbReference>
<dbReference type="RefSeq" id="WP_283435515.1">
    <property type="nucleotide sequence ID" value="NZ_FXUG01000026.1"/>
</dbReference>
<keyword evidence="7 8" id="KW-0456">Lyase</keyword>